<gene>
    <name evidence="1" type="ORF">BOCO_0054</name>
</gene>
<sequence length="670" mass="75965">MDQNRKSASFEKLRLLCAEEGFLDAYLMLVMRHTVIQSNVEDSDSYKKSLETFKTVEKLNEPELLLLLHLLCENALDAQVRIADEKAEELADRAEQILNEIHEEYGQQMMQSMAEMIQPVLRGEQQKQEFLKPVDLEEISLYPEEVAYSFQYPIFAKMRYKKDNKWMRDNLGFTIEEMEEVVSCITASIPLSITMCANSDVYLLNAFDISDATKLLSYGSSLDIETINRVVDFFTCDPLPLPTIKQFASFNCLSAKPIVLIGKKKYLFLPNALRKALYESPFYTMLNDSAYKAQAASHRGDFTETFVYERFVSLLGEENVYRNVNLWNGKNRSSEIDVMGMVADRAIIVQCKSKRMTQKAQQGDQLAAREDFKKAVGDAYEQNLQCALDLCNPSITVKNEEGSKLNIQRDFNLIYPICVVSDQYPSLAIQSQEYLDSNVECSPSPDNTTDQIITDVFFIDILIEMLQSPLLLIDYIDKRCLYGKQMLAQSEINALGLYLADEFGQFENCDHIVVDGDNSLDIDAAMTARRSLPFLKQQTVPPGILTRIAGCKGAFNVLLEKFSYPSDSVELAFGRELLIFQDALIDQVNGMVDTVREQCEKTGDVHSVSFSYGEDYGMSFLLQGRSATIRRGIMMANAIAQNDRQRGGNWFVLLLNAEDLSVLKLEHIVA</sequence>
<organism evidence="1 2">
    <name type="scientific">Bombiscardovia coagulans</name>
    <dbReference type="NCBI Taxonomy" id="686666"/>
    <lineage>
        <taxon>Bacteria</taxon>
        <taxon>Bacillati</taxon>
        <taxon>Actinomycetota</taxon>
        <taxon>Actinomycetes</taxon>
        <taxon>Bifidobacteriales</taxon>
        <taxon>Bifidobacteriaceae</taxon>
        <taxon>Bombiscardovia</taxon>
    </lineage>
</organism>
<dbReference type="OrthoDB" id="1551443at2"/>
<dbReference type="GO" id="GO:0003676">
    <property type="term" value="F:nucleic acid binding"/>
    <property type="evidence" value="ECO:0007669"/>
    <property type="project" value="InterPro"/>
</dbReference>
<reference evidence="1 2" key="1">
    <citation type="journal article" date="2017" name="BMC Genomics">
        <title>Comparative genomic and phylogenomic analyses of the Bifidobacteriaceae family.</title>
        <authorList>
            <person name="Lugli G.A."/>
            <person name="Milani C."/>
            <person name="Turroni F."/>
            <person name="Duranti S."/>
            <person name="Mancabelli L."/>
            <person name="Mangifesta M."/>
            <person name="Ferrario C."/>
            <person name="Modesto M."/>
            <person name="Mattarelli P."/>
            <person name="Jiri K."/>
            <person name="van Sinderen D."/>
            <person name="Ventura M."/>
        </authorList>
    </citation>
    <scope>NUCLEOTIDE SEQUENCE [LARGE SCALE GENOMIC DNA]</scope>
    <source>
        <strain evidence="1 2">DSM 22924</strain>
    </source>
</reference>
<accession>A0A261EVI2</accession>
<name>A0A261EVI2_9BIFI</name>
<dbReference type="InterPro" id="IPR011856">
    <property type="entry name" value="tRNA_endonuc-like_dom_sf"/>
</dbReference>
<dbReference type="AlphaFoldDB" id="A0A261EVI2"/>
<dbReference type="Gene3D" id="3.40.1350.10">
    <property type="match status" value="1"/>
</dbReference>
<keyword evidence="2" id="KW-1185">Reference proteome</keyword>
<protein>
    <submittedName>
        <fullName evidence="1">Prepilin peptidase</fullName>
    </submittedName>
</protein>
<evidence type="ECO:0000313" key="2">
    <source>
        <dbReference type="Proteomes" id="UP000216004"/>
    </source>
</evidence>
<proteinExistence type="predicted"/>
<comment type="caution">
    <text evidence="1">The sequence shown here is derived from an EMBL/GenBank/DDBJ whole genome shotgun (WGS) entry which is preliminary data.</text>
</comment>
<dbReference type="RefSeq" id="WP_094722118.1">
    <property type="nucleotide sequence ID" value="NZ_MWWS01000002.1"/>
</dbReference>
<dbReference type="Proteomes" id="UP000216004">
    <property type="component" value="Unassembled WGS sequence"/>
</dbReference>
<dbReference type="EMBL" id="MWWS01000002">
    <property type="protein sequence ID" value="OZG50868.1"/>
    <property type="molecule type" value="Genomic_DNA"/>
</dbReference>
<evidence type="ECO:0000313" key="1">
    <source>
        <dbReference type="EMBL" id="OZG50868.1"/>
    </source>
</evidence>